<evidence type="ECO:0000313" key="1">
    <source>
        <dbReference type="EMBL" id="MFD1516939.1"/>
    </source>
</evidence>
<dbReference type="RefSeq" id="WP_344728991.1">
    <property type="nucleotide sequence ID" value="NZ_BAAAUS010000059.1"/>
</dbReference>
<accession>A0ABW4ES93</accession>
<keyword evidence="2" id="KW-1185">Reference proteome</keyword>
<organism evidence="1 2">
    <name type="scientific">Pseudonocardia yunnanensis</name>
    <dbReference type="NCBI Taxonomy" id="58107"/>
    <lineage>
        <taxon>Bacteria</taxon>
        <taxon>Bacillati</taxon>
        <taxon>Actinomycetota</taxon>
        <taxon>Actinomycetes</taxon>
        <taxon>Pseudonocardiales</taxon>
        <taxon>Pseudonocardiaceae</taxon>
        <taxon>Pseudonocardia</taxon>
    </lineage>
</organism>
<sequence>MSRPYFSSAAGETIIASVPCVNAGAKTVGNSPIGSVNWNLTVSGSTTDIDLIGKLPLRETTTSYT</sequence>
<dbReference type="Proteomes" id="UP001597114">
    <property type="component" value="Unassembled WGS sequence"/>
</dbReference>
<reference evidence="2" key="1">
    <citation type="journal article" date="2019" name="Int. J. Syst. Evol. Microbiol.">
        <title>The Global Catalogue of Microorganisms (GCM) 10K type strain sequencing project: providing services to taxonomists for standard genome sequencing and annotation.</title>
        <authorList>
            <consortium name="The Broad Institute Genomics Platform"/>
            <consortium name="The Broad Institute Genome Sequencing Center for Infectious Disease"/>
            <person name="Wu L."/>
            <person name="Ma J."/>
        </authorList>
    </citation>
    <scope>NUCLEOTIDE SEQUENCE [LARGE SCALE GENOMIC DNA]</scope>
    <source>
        <strain evidence="2">CCM 7043</strain>
    </source>
</reference>
<proteinExistence type="predicted"/>
<comment type="caution">
    <text evidence="1">The sequence shown here is derived from an EMBL/GenBank/DDBJ whole genome shotgun (WGS) entry which is preliminary data.</text>
</comment>
<evidence type="ECO:0000313" key="2">
    <source>
        <dbReference type="Proteomes" id="UP001597114"/>
    </source>
</evidence>
<protein>
    <submittedName>
        <fullName evidence="1">Uncharacterized protein</fullName>
    </submittedName>
</protein>
<name>A0ABW4ES93_9PSEU</name>
<gene>
    <name evidence="1" type="ORF">ACFSJD_05540</name>
</gene>
<dbReference type="EMBL" id="JBHUCO010000006">
    <property type="protein sequence ID" value="MFD1516939.1"/>
    <property type="molecule type" value="Genomic_DNA"/>
</dbReference>